<reference evidence="14 15" key="1">
    <citation type="submission" date="2017-09" db="EMBL/GenBank/DDBJ databases">
        <title>Depth-based differentiation of microbial function through sediment-hosted aquifers and enrichment of novel symbionts in the deep terrestrial subsurface.</title>
        <authorList>
            <person name="Probst A.J."/>
            <person name="Ladd B."/>
            <person name="Jarett J.K."/>
            <person name="Geller-Mcgrath D.E."/>
            <person name="Sieber C.M."/>
            <person name="Emerson J.B."/>
            <person name="Anantharaman K."/>
            <person name="Thomas B.C."/>
            <person name="Malmstrom R."/>
            <person name="Stieglmeier M."/>
            <person name="Klingl A."/>
            <person name="Woyke T."/>
            <person name="Ryan C.M."/>
            <person name="Banfield J.F."/>
        </authorList>
    </citation>
    <scope>NUCLEOTIDE SEQUENCE [LARGE SCALE GENOMIC DNA]</scope>
    <source>
        <strain evidence="14">CG23_combo_of_CG06-09_8_20_14_all_54_14</strain>
    </source>
</reference>
<keyword evidence="5 10" id="KW-0067">ATP-binding</keyword>
<name>A0A2G9ZA00_9BACT</name>
<evidence type="ECO:0000256" key="3">
    <source>
        <dbReference type="ARBA" id="ARBA00022598"/>
    </source>
</evidence>
<dbReference type="InterPro" id="IPR033705">
    <property type="entry name" value="Anticodon_Ia_Val"/>
</dbReference>
<dbReference type="GO" id="GO:0006438">
    <property type="term" value="P:valyl-tRNA aminoacylation"/>
    <property type="evidence" value="ECO:0007669"/>
    <property type="project" value="UniProtKB-UniRule"/>
</dbReference>
<feature type="domain" description="Methionyl/Valyl/Leucyl/Isoleucyl-tRNA synthetase anticodon-binding" evidence="13">
    <location>
        <begin position="651"/>
        <end position="741"/>
    </location>
</feature>
<dbReference type="PANTHER" id="PTHR11946">
    <property type="entry name" value="VALYL-TRNA SYNTHETASES"/>
    <property type="match status" value="1"/>
</dbReference>
<dbReference type="InterPro" id="IPR013155">
    <property type="entry name" value="M/V/L/I-tRNA-synth_anticd-bd"/>
</dbReference>
<gene>
    <name evidence="14" type="ORF">COX26_01155</name>
</gene>
<keyword evidence="7 10" id="KW-0030">Aminoacyl-tRNA synthetase</keyword>
<dbReference type="InterPro" id="IPR014729">
    <property type="entry name" value="Rossmann-like_a/b/a_fold"/>
</dbReference>
<dbReference type="NCBIfam" id="NF004349">
    <property type="entry name" value="PRK05729.1"/>
    <property type="match status" value="1"/>
</dbReference>
<comment type="similarity">
    <text evidence="10">Belongs to the class-I aminoacyl-tRNA synthetase family.</text>
</comment>
<dbReference type="EC" id="6.1.1.9" evidence="1 9"/>
<comment type="caution">
    <text evidence="14">The sequence shown here is derived from an EMBL/GenBank/DDBJ whole genome shotgun (WGS) entry which is preliminary data.</text>
</comment>
<evidence type="ECO:0000313" key="14">
    <source>
        <dbReference type="EMBL" id="PIP29992.1"/>
    </source>
</evidence>
<dbReference type="Gene3D" id="1.10.730.10">
    <property type="entry name" value="Isoleucyl-tRNA Synthetase, Domain 1"/>
    <property type="match status" value="1"/>
</dbReference>
<accession>A0A2G9ZA00</accession>
<dbReference type="InterPro" id="IPR002300">
    <property type="entry name" value="aa-tRNA-synth_Ia"/>
</dbReference>
<dbReference type="GO" id="GO:0004832">
    <property type="term" value="F:valine-tRNA ligase activity"/>
    <property type="evidence" value="ECO:0007669"/>
    <property type="project" value="UniProtKB-UniRule"/>
</dbReference>
<dbReference type="InterPro" id="IPR009008">
    <property type="entry name" value="Val/Leu/Ile-tRNA-synth_edit"/>
</dbReference>
<organism evidence="14 15">
    <name type="scientific">Candidatus Jorgensenbacteria bacterium CG23_combo_of_CG06-09_8_20_14_all_54_14</name>
    <dbReference type="NCBI Taxonomy" id="1974595"/>
    <lineage>
        <taxon>Bacteria</taxon>
        <taxon>Candidatus Joergenseniibacteriota</taxon>
    </lineage>
</organism>
<evidence type="ECO:0000256" key="8">
    <source>
        <dbReference type="ARBA" id="ARBA00047552"/>
    </source>
</evidence>
<dbReference type="EMBL" id="PCRZ01000020">
    <property type="protein sequence ID" value="PIP29992.1"/>
    <property type="molecule type" value="Genomic_DNA"/>
</dbReference>
<evidence type="ECO:0000256" key="9">
    <source>
        <dbReference type="NCBIfam" id="TIGR00422"/>
    </source>
</evidence>
<comment type="catalytic activity">
    <reaction evidence="8">
        <text>tRNA(Val) + L-valine + ATP = L-valyl-tRNA(Val) + AMP + diphosphate</text>
        <dbReference type="Rhea" id="RHEA:10704"/>
        <dbReference type="Rhea" id="RHEA-COMP:9672"/>
        <dbReference type="Rhea" id="RHEA-COMP:9708"/>
        <dbReference type="ChEBI" id="CHEBI:30616"/>
        <dbReference type="ChEBI" id="CHEBI:33019"/>
        <dbReference type="ChEBI" id="CHEBI:57762"/>
        <dbReference type="ChEBI" id="CHEBI:78442"/>
        <dbReference type="ChEBI" id="CHEBI:78537"/>
        <dbReference type="ChEBI" id="CHEBI:456215"/>
        <dbReference type="EC" id="6.1.1.9"/>
    </reaction>
</comment>
<dbReference type="NCBIfam" id="TIGR00422">
    <property type="entry name" value="valS"/>
    <property type="match status" value="1"/>
</dbReference>
<dbReference type="GO" id="GO:0005829">
    <property type="term" value="C:cytosol"/>
    <property type="evidence" value="ECO:0007669"/>
    <property type="project" value="TreeGrafter"/>
</dbReference>
<dbReference type="PANTHER" id="PTHR11946:SF93">
    <property type="entry name" value="VALINE--TRNA LIGASE, CHLOROPLASTIC_MITOCHONDRIAL 2"/>
    <property type="match status" value="1"/>
</dbReference>
<dbReference type="CDD" id="cd00817">
    <property type="entry name" value="ValRS_core"/>
    <property type="match status" value="1"/>
</dbReference>
<dbReference type="InterPro" id="IPR002303">
    <property type="entry name" value="Valyl-tRNA_ligase"/>
</dbReference>
<evidence type="ECO:0000313" key="15">
    <source>
        <dbReference type="Proteomes" id="UP000228812"/>
    </source>
</evidence>
<dbReference type="Gene3D" id="3.90.740.10">
    <property type="entry name" value="Valyl/Leucyl/Isoleucyl-tRNA synthetase, editing domain"/>
    <property type="match status" value="1"/>
</dbReference>
<dbReference type="InterPro" id="IPR009080">
    <property type="entry name" value="tRNAsynth_Ia_anticodon-bd"/>
</dbReference>
<dbReference type="Gene3D" id="2.170.220.10">
    <property type="match status" value="1"/>
</dbReference>
<dbReference type="SUPFAM" id="SSF52374">
    <property type="entry name" value="Nucleotidylyl transferase"/>
    <property type="match status" value="1"/>
</dbReference>
<dbReference type="SUPFAM" id="SSF50677">
    <property type="entry name" value="ValRS/IleRS/LeuRS editing domain"/>
    <property type="match status" value="1"/>
</dbReference>
<dbReference type="Proteomes" id="UP000228812">
    <property type="component" value="Unassembled WGS sequence"/>
</dbReference>
<dbReference type="PROSITE" id="PS00178">
    <property type="entry name" value="AA_TRNA_LIGASE_I"/>
    <property type="match status" value="1"/>
</dbReference>
<dbReference type="PRINTS" id="PR00986">
    <property type="entry name" value="TRNASYNTHVAL"/>
</dbReference>
<evidence type="ECO:0000256" key="11">
    <source>
        <dbReference type="SAM" id="MobiDB-lite"/>
    </source>
</evidence>
<evidence type="ECO:0000256" key="10">
    <source>
        <dbReference type="RuleBase" id="RU363035"/>
    </source>
</evidence>
<proteinExistence type="inferred from homology"/>
<feature type="domain" description="Aminoacyl-tRNA synthetase class Ia" evidence="12">
    <location>
        <begin position="59"/>
        <end position="608"/>
    </location>
</feature>
<dbReference type="AlphaFoldDB" id="A0A2G9ZA00"/>
<dbReference type="Gene3D" id="3.40.50.620">
    <property type="entry name" value="HUPs"/>
    <property type="match status" value="2"/>
</dbReference>
<evidence type="ECO:0000259" key="12">
    <source>
        <dbReference type="Pfam" id="PF00133"/>
    </source>
</evidence>
<evidence type="ECO:0000256" key="2">
    <source>
        <dbReference type="ARBA" id="ARBA00022490"/>
    </source>
</evidence>
<protein>
    <recommendedName>
        <fullName evidence="1 9">Valine--tRNA ligase</fullName>
        <ecNumber evidence="1 9">6.1.1.9</ecNumber>
    </recommendedName>
</protein>
<evidence type="ECO:0000259" key="13">
    <source>
        <dbReference type="Pfam" id="PF08264"/>
    </source>
</evidence>
<keyword evidence="2" id="KW-0963">Cytoplasm</keyword>
<evidence type="ECO:0000256" key="5">
    <source>
        <dbReference type="ARBA" id="ARBA00022840"/>
    </source>
</evidence>
<keyword evidence="3 10" id="KW-0436">Ligase</keyword>
<keyword evidence="4 10" id="KW-0547">Nucleotide-binding</keyword>
<dbReference type="FunFam" id="3.40.50.620:FF:000020">
    <property type="entry name" value="Valine--tRNA ligase, mitochondrial"/>
    <property type="match status" value="1"/>
</dbReference>
<feature type="region of interest" description="Disordered" evidence="11">
    <location>
        <begin position="40"/>
        <end position="59"/>
    </location>
</feature>
<evidence type="ECO:0000256" key="1">
    <source>
        <dbReference type="ARBA" id="ARBA00013169"/>
    </source>
</evidence>
<dbReference type="SUPFAM" id="SSF47323">
    <property type="entry name" value="Anticodon-binding domain of a subclass of class I aminoacyl-tRNA synthetases"/>
    <property type="match status" value="1"/>
</dbReference>
<evidence type="ECO:0000256" key="7">
    <source>
        <dbReference type="ARBA" id="ARBA00023146"/>
    </source>
</evidence>
<evidence type="ECO:0000256" key="6">
    <source>
        <dbReference type="ARBA" id="ARBA00022917"/>
    </source>
</evidence>
<sequence length="754" mass="85813">MLDTRYDPRAVEGKIYELWEKSGYFNPDNLPARKTKNLKLKTSAKGGSPPKADAPREHASGGKNFIVYMPLPNVTGSLHMGHALDNVTPDILIRYKRMKGFRTLWLPGTDHAGIATQYVVEKQLKKEGTSRFDLGREKFIARVWEWKKEYGGKILEQLKKLGVSADWSRARFTMDPAYAADVMKAFIHYHKKGWIYRGFRTVNWCPRCGTSLSELELEYREEKTTLYYMKYGPFTLATTRPETKFGDTALAVNPKDARYKRYIGQTLEADSLATDGSLDVPRLKKVKLLVIGDEAVDMAFGTGVVKVTPAHDLVDFEMGVRHKLPTVQVIDERGRMNERVGKYAGMKTSDARKKVAEDMRATGLMVKEEPYDHRVAVCYRCGTIIEPIPSQQWFLKMEKLAEAALAAVKTKKVTITPKNFERPYRDWLTSIRDWTISRQIWWGHQLPVFFCRKKLEAISNNQFLISKQKGERFVVALERPQTCPFCKHCDMEQSPDVLDTWFSSALWPFAGLSEEDKKKYYPGDLVSNAREILNLWDARMIFSGLEFMGKVPFKNILIHGTVLTKEGKRMSKSLGTGADPLEYIEQFGADATRFAVVWQATGQDIRWDEAAAVAGKKFCNKLWNAARFVITHTPAEVFMAKACPRGGTAADKAILKKLAAVAAHTEKHIQMFAFSKALRGLYDFFWHEFCDVYVEQSKKQLADVKLKKGTEAVLAHVLISSLKLLHPFLPFVTEEIYQKLPRRAAGGLLIIVPW</sequence>
<dbReference type="GO" id="GO:0002161">
    <property type="term" value="F:aminoacyl-tRNA deacylase activity"/>
    <property type="evidence" value="ECO:0007669"/>
    <property type="project" value="InterPro"/>
</dbReference>
<dbReference type="Pfam" id="PF00133">
    <property type="entry name" value="tRNA-synt_1"/>
    <property type="match status" value="1"/>
</dbReference>
<dbReference type="Pfam" id="PF08264">
    <property type="entry name" value="Anticodon_1"/>
    <property type="match status" value="1"/>
</dbReference>
<dbReference type="GO" id="GO:0005524">
    <property type="term" value="F:ATP binding"/>
    <property type="evidence" value="ECO:0007669"/>
    <property type="project" value="UniProtKB-KW"/>
</dbReference>
<dbReference type="CDD" id="cd07962">
    <property type="entry name" value="Anticodon_Ia_Val"/>
    <property type="match status" value="1"/>
</dbReference>
<evidence type="ECO:0000256" key="4">
    <source>
        <dbReference type="ARBA" id="ARBA00022741"/>
    </source>
</evidence>
<dbReference type="InterPro" id="IPR001412">
    <property type="entry name" value="aa-tRNA-synth_I_CS"/>
</dbReference>
<keyword evidence="6 10" id="KW-0648">Protein biosynthesis</keyword>